<dbReference type="InterPro" id="IPR010319">
    <property type="entry name" value="Transglutaminase-like_Cys_pept"/>
</dbReference>
<evidence type="ECO:0000313" key="2">
    <source>
        <dbReference type="EMBL" id="CCM65484.1"/>
    </source>
</evidence>
<gene>
    <name evidence="2" type="ORF">BN381_80014</name>
</gene>
<dbReference type="EMBL" id="CANL01000078">
    <property type="protein sequence ID" value="CCM65484.1"/>
    <property type="molecule type" value="Genomic_DNA"/>
</dbReference>
<protein>
    <recommendedName>
        <fullName evidence="4">Transglutaminase-like domain-containing protein</fullName>
    </recommendedName>
</protein>
<accession>R4Z3G9</accession>
<sequence>MSLLRTLWGFVKRAGSALRSLFSAAFDFIRQLILTFFEGPLGAFERVVKKARDALSHALEVLRQGWLRIWQRAPTTPRDKRPTPGRQGLPLLAGTATTTIWYLIPLDDALTLNAPRFLAAFAATWVVTLLAFRSAMRRQPIGRIGTLLVSAQHRVGLLWLERFALLMVCAGLFLISDEPRAAPALLALAIGFLTLLASDYPDRGLTDALPEAVTPLEPSQPGVPRETTEFSDDEDVELRTFRWSVPLATRSEALDVTVAIDTERFQTMASLNPKRPTGGSYPDWTPWVISGSTDEVVRAAQEIRKVTDTRGFSRFDEAAAVLGFAQSVPYSLDIESTGDEEYWRYPIETMYEQTGDCEDLSILAASVLRELGHHVLPMVTHDHAAIGISAPVGLPGTYVDYEGHRYYYCETTASGSRIGQLPPDVNPAELKFCPLRNE</sequence>
<feature type="region of interest" description="Disordered" evidence="1">
    <location>
        <begin position="212"/>
        <end position="231"/>
    </location>
</feature>
<organism evidence="2 3">
    <name type="scientific">Candidatus Neomicrothrix parvicella RN1</name>
    <dbReference type="NCBI Taxonomy" id="1229780"/>
    <lineage>
        <taxon>Bacteria</taxon>
        <taxon>Bacillati</taxon>
        <taxon>Actinomycetota</taxon>
        <taxon>Acidimicrobiia</taxon>
        <taxon>Acidimicrobiales</taxon>
        <taxon>Microthrixaceae</taxon>
        <taxon>Candidatus Neomicrothrix</taxon>
    </lineage>
</organism>
<dbReference type="PANTHER" id="PTHR39327">
    <property type="match status" value="1"/>
</dbReference>
<dbReference type="Gene3D" id="3.10.620.30">
    <property type="match status" value="1"/>
</dbReference>
<evidence type="ECO:0000256" key="1">
    <source>
        <dbReference type="SAM" id="MobiDB-lite"/>
    </source>
</evidence>
<reference evidence="2 3" key="1">
    <citation type="journal article" date="2013" name="ISME J.">
        <title>Metabolic model for the filamentous 'Candidatus Microthrix parvicella' based on genomic and metagenomic analyses.</title>
        <authorList>
            <person name="Jon McIlroy S."/>
            <person name="Kristiansen R."/>
            <person name="Albertsen M."/>
            <person name="Michael Karst S."/>
            <person name="Rossetti S."/>
            <person name="Lund Nielsen J."/>
            <person name="Tandoi V."/>
            <person name="James Seviour R."/>
            <person name="Nielsen P.H."/>
        </authorList>
    </citation>
    <scope>NUCLEOTIDE SEQUENCE [LARGE SCALE GENOMIC DNA]</scope>
    <source>
        <strain evidence="2 3">RN1</strain>
    </source>
</reference>
<keyword evidence="3" id="KW-1185">Reference proteome</keyword>
<evidence type="ECO:0008006" key="4">
    <source>
        <dbReference type="Google" id="ProtNLM"/>
    </source>
</evidence>
<dbReference type="Proteomes" id="UP000018291">
    <property type="component" value="Unassembled WGS sequence"/>
</dbReference>
<dbReference type="HOGENOM" id="CLU_625124_0_0_11"/>
<dbReference type="eggNOG" id="COG3672">
    <property type="taxonomic scope" value="Bacteria"/>
</dbReference>
<proteinExistence type="predicted"/>
<name>R4Z3G9_9ACTN</name>
<comment type="caution">
    <text evidence="2">The sequence shown here is derived from an EMBL/GenBank/DDBJ whole genome shotgun (WGS) entry which is preliminary data.</text>
</comment>
<dbReference type="STRING" id="1229780.BN381_80014"/>
<dbReference type="AlphaFoldDB" id="R4Z3G9"/>
<dbReference type="PANTHER" id="PTHR39327:SF1">
    <property type="entry name" value="BLR5470 PROTEIN"/>
    <property type="match status" value="1"/>
</dbReference>
<evidence type="ECO:0000313" key="3">
    <source>
        <dbReference type="Proteomes" id="UP000018291"/>
    </source>
</evidence>